<keyword evidence="6" id="KW-1185">Reference proteome</keyword>
<evidence type="ECO:0000259" key="4">
    <source>
        <dbReference type="Pfam" id="PF24883"/>
    </source>
</evidence>
<organism evidence="5 6">
    <name type="scientific">Colletotrichum tofieldiae</name>
    <dbReference type="NCBI Taxonomy" id="708197"/>
    <lineage>
        <taxon>Eukaryota</taxon>
        <taxon>Fungi</taxon>
        <taxon>Dikarya</taxon>
        <taxon>Ascomycota</taxon>
        <taxon>Pezizomycotina</taxon>
        <taxon>Sordariomycetes</taxon>
        <taxon>Hypocreomycetidae</taxon>
        <taxon>Glomerellales</taxon>
        <taxon>Glomerellaceae</taxon>
        <taxon>Colletotrichum</taxon>
        <taxon>Colletotrichum spaethianum species complex</taxon>
    </lineage>
</organism>
<dbReference type="InterPro" id="IPR036770">
    <property type="entry name" value="Ankyrin_rpt-contain_sf"/>
</dbReference>
<dbReference type="PROSITE" id="PS50297">
    <property type="entry name" value="ANK_REP_REGION"/>
    <property type="match status" value="2"/>
</dbReference>
<dbReference type="InterPro" id="IPR054471">
    <property type="entry name" value="GPIID_WHD"/>
</dbReference>
<feature type="repeat" description="ANK" evidence="2">
    <location>
        <begin position="927"/>
        <end position="959"/>
    </location>
</feature>
<dbReference type="PROSITE" id="PS50088">
    <property type="entry name" value="ANK_REPEAT"/>
    <property type="match status" value="2"/>
</dbReference>
<dbReference type="EMBL" id="LFIV01000054">
    <property type="protein sequence ID" value="KZL72745.1"/>
    <property type="molecule type" value="Genomic_DNA"/>
</dbReference>
<dbReference type="SUPFAM" id="SSF53167">
    <property type="entry name" value="Purine and uridine phosphorylases"/>
    <property type="match status" value="1"/>
</dbReference>
<protein>
    <submittedName>
        <fullName evidence="5">Uncharacterized protein</fullName>
    </submittedName>
</protein>
<evidence type="ECO:0000313" key="5">
    <source>
        <dbReference type="EMBL" id="KZL72745.1"/>
    </source>
</evidence>
<feature type="domain" description="GPI inositol-deacylase winged helix" evidence="3">
    <location>
        <begin position="680"/>
        <end position="769"/>
    </location>
</feature>
<evidence type="ECO:0000313" key="6">
    <source>
        <dbReference type="Proteomes" id="UP000076552"/>
    </source>
</evidence>
<dbReference type="AlphaFoldDB" id="A0A161VNW4"/>
<gene>
    <name evidence="5" type="ORF">CT0861_12089</name>
</gene>
<dbReference type="Pfam" id="PF12796">
    <property type="entry name" value="Ank_2"/>
    <property type="match status" value="2"/>
</dbReference>
<accession>A0A161VNW4</accession>
<proteinExistence type="predicted"/>
<dbReference type="InterPro" id="IPR056884">
    <property type="entry name" value="NPHP3-like_N"/>
</dbReference>
<evidence type="ECO:0000256" key="1">
    <source>
        <dbReference type="ARBA" id="ARBA00022737"/>
    </source>
</evidence>
<feature type="non-terminal residue" evidence="5">
    <location>
        <position position="1"/>
    </location>
</feature>
<sequence>LCIHSPATRLLPTSANTLGHVNMSNPDSYTVGWICAITTEFVAAQAFLDERHDRPARLVPSDNNNYALGKLSGHNIVIAVLPHGEYGTTSAAVVARDMLHSFPNLRLGLMVGIGGGAPSQKHDIRLGDIVVSCPRNGKGGVLQYDFGKTIQARTFQQTGFLNQPPLVLRTAVAGLEAMYEVDGHQIDDHIKAVIQKKPRLQKKYSRPHPSSDRLYKSDIVHPWDTERGCGEVCGNDALTLELRRKRDEDEDDPTIHYGLLASANRLMKDALIRDKLADEHDVLCFEMETAGLMNHFPCLVIRGICDYSDSHKNKDWQGFAAMAAAAYVKDLLSQIPVNKVEAEIRIEEALKSMEGSLDHIQSTSDQIVKTVEAIASDSRITEIRNWLSPPDTSTNFNHAREVQHEGTCTWFLESAAFREWKIGSRRHLWLSSIPGGGKTVLCAKILDHLKGIDGCTTLGFFFDFSNTRKQKLDDVFRSLAFQLYKLGGEDARELDSLFESHQGGQRQPETAALAGCLHALMRHPRKIYIVLDALDECTVRGKLINWVNSIVSNPDFYHVQLLATSRPEEEFQRSIPIWIGEKSCIRFNKESVTADIRSYVKDRLETSLEFKKWSSFPSVLRRIEEEVGDKADGMFRWAACQLDTLEACLDREGIEDALQALPRDLNETYDRILQHIPQGRKKKAIRLLQFLVHSERPLLLREAVDVVAVRLDHGQRYFDIEDRVPCPADITRFCPSLVSITRKSSYTEVVEELQLAHFSVKEYLLHSDVEGFGNMEASISITHTCLAYLTSMEDDQFHIMTKRFPLARYAAEIWMDHVRLVECVDEVVAATVNFLMNTTTFRMWGRVYQPERPWAEGFYTLQPSCVYFACFKGLTETAKHLILRGAEVNGQGGYYGTALQAASFEGHKQIVQMLLDNGADVNTEGGRHRTALEAASLKGHKEIVQMLLDKGASVNAKYSRRSTALQAASSRGHKEIVQMLLADMNIQDSDCRSAFQAAFSKGHKEVAKTLLETKKVRLR</sequence>
<feature type="domain" description="Nephrocystin 3-like N-terminal" evidence="4">
    <location>
        <begin position="406"/>
        <end position="566"/>
    </location>
</feature>
<dbReference type="InterPro" id="IPR035994">
    <property type="entry name" value="Nucleoside_phosphorylase_sf"/>
</dbReference>
<dbReference type="PANTHER" id="PTHR46082">
    <property type="entry name" value="ATP/GTP-BINDING PROTEIN-RELATED"/>
    <property type="match status" value="1"/>
</dbReference>
<reference evidence="5 6" key="1">
    <citation type="submission" date="2015-06" db="EMBL/GenBank/DDBJ databases">
        <title>Survival trade-offs in plant roots during colonization by closely related pathogenic and mutualistic fungi.</title>
        <authorList>
            <person name="Hacquard S."/>
            <person name="Kracher B."/>
            <person name="Hiruma K."/>
            <person name="Weinman A."/>
            <person name="Muench P."/>
            <person name="Garrido Oter R."/>
            <person name="Ver Loren van Themaat E."/>
            <person name="Dallerey J.-F."/>
            <person name="Damm U."/>
            <person name="Henrissat B."/>
            <person name="Lespinet O."/>
            <person name="Thon M."/>
            <person name="Kemen E."/>
            <person name="McHardy A.C."/>
            <person name="Schulze-Lefert P."/>
            <person name="O'Connell R.J."/>
        </authorList>
    </citation>
    <scope>NUCLEOTIDE SEQUENCE [LARGE SCALE GENOMIC DNA]</scope>
    <source>
        <strain evidence="5 6">0861</strain>
    </source>
</reference>
<dbReference type="Pfam" id="PF24883">
    <property type="entry name" value="NPHP3_N"/>
    <property type="match status" value="1"/>
</dbReference>
<dbReference type="Gene3D" id="3.40.50.300">
    <property type="entry name" value="P-loop containing nucleotide triphosphate hydrolases"/>
    <property type="match status" value="1"/>
</dbReference>
<dbReference type="InterPro" id="IPR053137">
    <property type="entry name" value="NLR-like"/>
</dbReference>
<dbReference type="PANTHER" id="PTHR46082:SF11">
    <property type="entry name" value="AAA+ ATPASE DOMAIN-CONTAINING PROTEIN-RELATED"/>
    <property type="match status" value="1"/>
</dbReference>
<evidence type="ECO:0000259" key="3">
    <source>
        <dbReference type="Pfam" id="PF22939"/>
    </source>
</evidence>
<dbReference type="InterPro" id="IPR027417">
    <property type="entry name" value="P-loop_NTPase"/>
</dbReference>
<name>A0A161VNW4_9PEZI</name>
<comment type="caution">
    <text evidence="5">The sequence shown here is derived from an EMBL/GenBank/DDBJ whole genome shotgun (WGS) entry which is preliminary data.</text>
</comment>
<dbReference type="SUPFAM" id="SSF48403">
    <property type="entry name" value="Ankyrin repeat"/>
    <property type="match status" value="1"/>
</dbReference>
<keyword evidence="1" id="KW-0677">Repeat</keyword>
<dbReference type="Proteomes" id="UP000076552">
    <property type="component" value="Unassembled WGS sequence"/>
</dbReference>
<dbReference type="Gene3D" id="3.40.50.1580">
    <property type="entry name" value="Nucleoside phosphorylase domain"/>
    <property type="match status" value="1"/>
</dbReference>
<dbReference type="GO" id="GO:0009116">
    <property type="term" value="P:nucleoside metabolic process"/>
    <property type="evidence" value="ECO:0007669"/>
    <property type="project" value="InterPro"/>
</dbReference>
<dbReference type="Pfam" id="PF22939">
    <property type="entry name" value="WHD_GPIID"/>
    <property type="match status" value="1"/>
</dbReference>
<dbReference type="GO" id="GO:0003824">
    <property type="term" value="F:catalytic activity"/>
    <property type="evidence" value="ECO:0007669"/>
    <property type="project" value="InterPro"/>
</dbReference>
<dbReference type="InterPro" id="IPR002110">
    <property type="entry name" value="Ankyrin_rpt"/>
</dbReference>
<dbReference type="STRING" id="708197.A0A161VNW4"/>
<dbReference type="SUPFAM" id="SSF52540">
    <property type="entry name" value="P-loop containing nucleoside triphosphate hydrolases"/>
    <property type="match status" value="1"/>
</dbReference>
<dbReference type="SMART" id="SM00248">
    <property type="entry name" value="ANK"/>
    <property type="match status" value="5"/>
</dbReference>
<feature type="repeat" description="ANK" evidence="2">
    <location>
        <begin position="894"/>
        <end position="926"/>
    </location>
</feature>
<keyword evidence="2" id="KW-0040">ANK repeat</keyword>
<dbReference type="Gene3D" id="1.25.40.20">
    <property type="entry name" value="Ankyrin repeat-containing domain"/>
    <property type="match status" value="1"/>
</dbReference>
<evidence type="ECO:0000256" key="2">
    <source>
        <dbReference type="PROSITE-ProRule" id="PRU00023"/>
    </source>
</evidence>